<feature type="non-terminal residue" evidence="2">
    <location>
        <position position="1"/>
    </location>
</feature>
<gene>
    <name evidence="2" type="ORF">PISMIDRAFT_78894</name>
</gene>
<dbReference type="InterPro" id="IPR012337">
    <property type="entry name" value="RNaseH-like_sf"/>
</dbReference>
<dbReference type="EMBL" id="KN833950">
    <property type="protein sequence ID" value="KIK14204.1"/>
    <property type="molecule type" value="Genomic_DNA"/>
</dbReference>
<dbReference type="HOGENOM" id="CLU_009123_15_4_1"/>
<dbReference type="SUPFAM" id="SSF53098">
    <property type="entry name" value="Ribonuclease H-like"/>
    <property type="match status" value="1"/>
</dbReference>
<dbReference type="STRING" id="765257.A0A0C9YK33"/>
<accession>A0A0C9YK33</accession>
<reference evidence="3" key="2">
    <citation type="submission" date="2015-01" db="EMBL/GenBank/DDBJ databases">
        <title>Evolutionary Origins and Diversification of the Mycorrhizal Mutualists.</title>
        <authorList>
            <consortium name="DOE Joint Genome Institute"/>
            <consortium name="Mycorrhizal Genomics Consortium"/>
            <person name="Kohler A."/>
            <person name="Kuo A."/>
            <person name="Nagy L.G."/>
            <person name="Floudas D."/>
            <person name="Copeland A."/>
            <person name="Barry K.W."/>
            <person name="Cichocki N."/>
            <person name="Veneault-Fourrey C."/>
            <person name="LaButti K."/>
            <person name="Lindquist E.A."/>
            <person name="Lipzen A."/>
            <person name="Lundell T."/>
            <person name="Morin E."/>
            <person name="Murat C."/>
            <person name="Riley R."/>
            <person name="Ohm R."/>
            <person name="Sun H."/>
            <person name="Tunlid A."/>
            <person name="Henrissat B."/>
            <person name="Grigoriev I.V."/>
            <person name="Hibbett D.S."/>
            <person name="Martin F."/>
        </authorList>
    </citation>
    <scope>NUCLEOTIDE SEQUENCE [LARGE SCALE GENOMIC DNA]</scope>
    <source>
        <strain evidence="3">441</strain>
    </source>
</reference>
<evidence type="ECO:0000259" key="1">
    <source>
        <dbReference type="Pfam" id="PF05699"/>
    </source>
</evidence>
<name>A0A0C9YK33_9AGAM</name>
<organism evidence="2 3">
    <name type="scientific">Pisolithus microcarpus 441</name>
    <dbReference type="NCBI Taxonomy" id="765257"/>
    <lineage>
        <taxon>Eukaryota</taxon>
        <taxon>Fungi</taxon>
        <taxon>Dikarya</taxon>
        <taxon>Basidiomycota</taxon>
        <taxon>Agaricomycotina</taxon>
        <taxon>Agaricomycetes</taxon>
        <taxon>Agaricomycetidae</taxon>
        <taxon>Boletales</taxon>
        <taxon>Sclerodermatineae</taxon>
        <taxon>Pisolithaceae</taxon>
        <taxon>Pisolithus</taxon>
    </lineage>
</organism>
<keyword evidence="3" id="KW-1185">Reference proteome</keyword>
<dbReference type="GO" id="GO:0046983">
    <property type="term" value="F:protein dimerization activity"/>
    <property type="evidence" value="ECO:0007669"/>
    <property type="project" value="InterPro"/>
</dbReference>
<dbReference type="AlphaFoldDB" id="A0A0C9YK33"/>
<sequence>FPMLYHMAMDYLAIQGSTIPCKWIFLSSAETDTKKWNRIKPALMEALQMLKFHQKKSCLDF</sequence>
<dbReference type="Pfam" id="PF05699">
    <property type="entry name" value="Dimer_Tnp_hAT"/>
    <property type="match status" value="1"/>
</dbReference>
<feature type="domain" description="HAT C-terminal dimerisation" evidence="1">
    <location>
        <begin position="1"/>
        <end position="51"/>
    </location>
</feature>
<dbReference type="InterPro" id="IPR008906">
    <property type="entry name" value="HATC_C_dom"/>
</dbReference>
<evidence type="ECO:0000313" key="2">
    <source>
        <dbReference type="EMBL" id="KIK14204.1"/>
    </source>
</evidence>
<evidence type="ECO:0000313" key="3">
    <source>
        <dbReference type="Proteomes" id="UP000054018"/>
    </source>
</evidence>
<feature type="non-terminal residue" evidence="2">
    <location>
        <position position="61"/>
    </location>
</feature>
<reference evidence="2 3" key="1">
    <citation type="submission" date="2014-04" db="EMBL/GenBank/DDBJ databases">
        <authorList>
            <consortium name="DOE Joint Genome Institute"/>
            <person name="Kuo A."/>
            <person name="Kohler A."/>
            <person name="Costa M.D."/>
            <person name="Nagy L.G."/>
            <person name="Floudas D."/>
            <person name="Copeland A."/>
            <person name="Barry K.W."/>
            <person name="Cichocki N."/>
            <person name="Veneault-Fourrey C."/>
            <person name="LaButti K."/>
            <person name="Lindquist E.A."/>
            <person name="Lipzen A."/>
            <person name="Lundell T."/>
            <person name="Morin E."/>
            <person name="Murat C."/>
            <person name="Sun H."/>
            <person name="Tunlid A."/>
            <person name="Henrissat B."/>
            <person name="Grigoriev I.V."/>
            <person name="Hibbett D.S."/>
            <person name="Martin F."/>
            <person name="Nordberg H.P."/>
            <person name="Cantor M.N."/>
            <person name="Hua S.X."/>
        </authorList>
    </citation>
    <scope>NUCLEOTIDE SEQUENCE [LARGE SCALE GENOMIC DNA]</scope>
    <source>
        <strain evidence="2 3">441</strain>
    </source>
</reference>
<dbReference type="Proteomes" id="UP000054018">
    <property type="component" value="Unassembled WGS sequence"/>
</dbReference>
<protein>
    <recommendedName>
        <fullName evidence="1">HAT C-terminal dimerisation domain-containing protein</fullName>
    </recommendedName>
</protein>
<proteinExistence type="predicted"/>
<dbReference type="OrthoDB" id="3241084at2759"/>